<sequence length="83" mass="9399">MTHIDQTTPNLQKDRNMMNQVSPHKANKDIVPKPAPYTVMQSFSARPRQNQAKNDIPIDLATPTITTKIKPIAKKNKKTTFTI</sequence>
<comment type="caution">
    <text evidence="1">The sequence shown here is derived from an EMBL/GenBank/DDBJ whole genome shotgun (WGS) entry which is preliminary data.</text>
</comment>
<evidence type="ECO:0000313" key="1">
    <source>
        <dbReference type="EMBL" id="KAG5630417.1"/>
    </source>
</evidence>
<name>A0A9J6B144_SOLCO</name>
<keyword evidence="2" id="KW-1185">Reference proteome</keyword>
<gene>
    <name evidence="1" type="ORF">H5410_002134</name>
</gene>
<proteinExistence type="predicted"/>
<dbReference type="AlphaFoldDB" id="A0A9J6B144"/>
<reference evidence="1 2" key="1">
    <citation type="submission" date="2020-09" db="EMBL/GenBank/DDBJ databases">
        <title>De no assembly of potato wild relative species, Solanum commersonii.</title>
        <authorList>
            <person name="Cho K."/>
        </authorList>
    </citation>
    <scope>NUCLEOTIDE SEQUENCE [LARGE SCALE GENOMIC DNA]</scope>
    <source>
        <strain evidence="1">LZ3.2</strain>
        <tissue evidence="1">Leaf</tissue>
    </source>
</reference>
<dbReference type="EMBL" id="JACXVP010000001">
    <property type="protein sequence ID" value="KAG5630417.1"/>
    <property type="molecule type" value="Genomic_DNA"/>
</dbReference>
<accession>A0A9J6B144</accession>
<evidence type="ECO:0000313" key="2">
    <source>
        <dbReference type="Proteomes" id="UP000824120"/>
    </source>
</evidence>
<protein>
    <submittedName>
        <fullName evidence="1">Uncharacterized protein</fullName>
    </submittedName>
</protein>
<dbReference type="Proteomes" id="UP000824120">
    <property type="component" value="Chromosome 1"/>
</dbReference>
<organism evidence="1 2">
    <name type="scientific">Solanum commersonii</name>
    <name type="common">Commerson's wild potato</name>
    <name type="synonym">Commerson's nightshade</name>
    <dbReference type="NCBI Taxonomy" id="4109"/>
    <lineage>
        <taxon>Eukaryota</taxon>
        <taxon>Viridiplantae</taxon>
        <taxon>Streptophyta</taxon>
        <taxon>Embryophyta</taxon>
        <taxon>Tracheophyta</taxon>
        <taxon>Spermatophyta</taxon>
        <taxon>Magnoliopsida</taxon>
        <taxon>eudicotyledons</taxon>
        <taxon>Gunneridae</taxon>
        <taxon>Pentapetalae</taxon>
        <taxon>asterids</taxon>
        <taxon>lamiids</taxon>
        <taxon>Solanales</taxon>
        <taxon>Solanaceae</taxon>
        <taxon>Solanoideae</taxon>
        <taxon>Solaneae</taxon>
        <taxon>Solanum</taxon>
    </lineage>
</organism>